<evidence type="ECO:0000313" key="2">
    <source>
        <dbReference type="EMBL" id="KAH0918349.1"/>
    </source>
</evidence>
<name>A0ABQ8CMS3_BRANA</name>
<dbReference type="PANTHER" id="PTHR31896">
    <property type="entry name" value="FAMILY REGULATORY PROTEIN, PUTATIVE (AFU_ORTHOLOGUE AFUA_3G14730)-RELATED"/>
    <property type="match status" value="1"/>
</dbReference>
<protein>
    <recommendedName>
        <fullName evidence="4">Acetyltransferase</fullName>
    </recommendedName>
</protein>
<accession>A0ABQ8CMS3</accession>
<reference evidence="2 3" key="1">
    <citation type="submission" date="2021-05" db="EMBL/GenBank/DDBJ databases">
        <title>Genome Assembly of Synthetic Allotetraploid Brassica napus Reveals Homoeologous Exchanges between Subgenomes.</title>
        <authorList>
            <person name="Davis J.T."/>
        </authorList>
    </citation>
    <scope>NUCLEOTIDE SEQUENCE [LARGE SCALE GENOMIC DNA]</scope>
    <source>
        <strain evidence="3">cv. Da-Ae</strain>
        <tissue evidence="2">Seedling</tissue>
    </source>
</reference>
<comment type="caution">
    <text evidence="2">The sequence shown here is derived from an EMBL/GenBank/DDBJ whole genome shotgun (WGS) entry which is preliminary data.</text>
</comment>
<proteinExistence type="predicted"/>
<dbReference type="InterPro" id="IPR023213">
    <property type="entry name" value="CAT-like_dom_sf"/>
</dbReference>
<dbReference type="Pfam" id="PF02458">
    <property type="entry name" value="Transferase"/>
    <property type="match status" value="2"/>
</dbReference>
<evidence type="ECO:0008006" key="4">
    <source>
        <dbReference type="Google" id="ProtNLM"/>
    </source>
</evidence>
<sequence length="891" mass="98875">TSIKFKPMEEEEDLVVVISRSIVIPRNAKKSTSSKKKIHLLPWDLSRLRFGYLQRGLLFSKPYPKIDTVLSKLQTSLSLALDRFYPLAATNIEVSDVLRLSTSLSSFFPATGVKNCNGVSRSLLMVQVTEMKDGIFIGFGYNSTVADGDSIWKFLNAWSEICSKGLVPEPCQRRLQLKGWFFEEIEYPIRIPDPEAKPARVTTASSGLQELMFHVTKENALKLEAKANDEKVSSLQAVLGHLWCSMVKHSGMSREEETHCRLPIDMRRRVDPPLEEDCFGNVSQTGIAKVTVGELMDNGLGWAAGKINDMERSQTHENAEGNAEKWVRDVKIPVSVGSKDLVVTSSHRFDVYGNDFGWGKPVAARAGPPYVSGRMVVFQGVEEGSLDFQACLLPQVVEKLSEDVDFKEFVSIVRTGFGYTHCHSLVTTVIILLHRITSRSEDDKQDMADVVVLSKSIVRPDGSDSDRVKIHLTPWDLFFLRSDYPQRGLLFPKPDPETDIISQLKSSLSVALSIFYPFAGRLVKTENENDETASFLVDCDGSGVKFIHASAKTVSLSDVLEPVNGIVPEFLNRFFPANGVKSCEGVSESLIAFQVTELRDGVFIAFGYNHMVADGSSFWSFFNTWSEICSTGVDRDKKFPPLLLRGWFLDGIDHPIRIPISETVIPSPPVASSSSLLREKVFRFTRRNISELKSKANGEVSFDDRRISSLQAVSAHMWRSIIKNSDLNPEEVVYCKLLMDMRRRLNPPLDKECFGNVVGFATATTTAGEMVSNGLGWAALQINKTVGSQTDEGFRVFAGNWVKKPKIPNHVAVSSNSVIVASSPWFNVYGNDFGWGKPIAVRAGPGNTSDGKLIVYPGIEEGNIEIQTCLSSHVLEKLSADAEFLEHACVV</sequence>
<dbReference type="PANTHER" id="PTHR31896:SF66">
    <property type="entry name" value="ANTHRANILATE N-HYDROXYCINNAMOYL_BENZOYLTRANSFERASE-LIKE PROTEIN"/>
    <property type="match status" value="1"/>
</dbReference>
<keyword evidence="3" id="KW-1185">Reference proteome</keyword>
<evidence type="ECO:0000256" key="1">
    <source>
        <dbReference type="ARBA" id="ARBA00022679"/>
    </source>
</evidence>
<dbReference type="Gene3D" id="3.30.559.10">
    <property type="entry name" value="Chloramphenicol acetyltransferase-like domain"/>
    <property type="match status" value="5"/>
</dbReference>
<feature type="non-terminal residue" evidence="2">
    <location>
        <position position="1"/>
    </location>
</feature>
<keyword evidence="1" id="KW-0808">Transferase</keyword>
<organism evidence="2 3">
    <name type="scientific">Brassica napus</name>
    <name type="common">Rape</name>
    <dbReference type="NCBI Taxonomy" id="3708"/>
    <lineage>
        <taxon>Eukaryota</taxon>
        <taxon>Viridiplantae</taxon>
        <taxon>Streptophyta</taxon>
        <taxon>Embryophyta</taxon>
        <taxon>Tracheophyta</taxon>
        <taxon>Spermatophyta</taxon>
        <taxon>Magnoliopsida</taxon>
        <taxon>eudicotyledons</taxon>
        <taxon>Gunneridae</taxon>
        <taxon>Pentapetalae</taxon>
        <taxon>rosids</taxon>
        <taxon>malvids</taxon>
        <taxon>Brassicales</taxon>
        <taxon>Brassicaceae</taxon>
        <taxon>Brassiceae</taxon>
        <taxon>Brassica</taxon>
    </lineage>
</organism>
<dbReference type="InterPro" id="IPR051283">
    <property type="entry name" value="Sec_Metabolite_Acyltrans"/>
</dbReference>
<gene>
    <name evidence="2" type="ORF">HID58_026009</name>
</gene>
<dbReference type="EMBL" id="JAGKQM010000007">
    <property type="protein sequence ID" value="KAH0918349.1"/>
    <property type="molecule type" value="Genomic_DNA"/>
</dbReference>
<dbReference type="Proteomes" id="UP000824890">
    <property type="component" value="Unassembled WGS sequence"/>
</dbReference>
<evidence type="ECO:0000313" key="3">
    <source>
        <dbReference type="Proteomes" id="UP000824890"/>
    </source>
</evidence>